<protein>
    <submittedName>
        <fullName evidence="1">Uncharacterized protein</fullName>
    </submittedName>
</protein>
<evidence type="ECO:0000313" key="1">
    <source>
        <dbReference type="EMBL" id="MBW86592.1"/>
    </source>
</evidence>
<name>A0A2P2IZH5_RHIMU</name>
<reference evidence="1" key="1">
    <citation type="submission" date="2018-02" db="EMBL/GenBank/DDBJ databases">
        <title>Rhizophora mucronata_Transcriptome.</title>
        <authorList>
            <person name="Meera S.P."/>
            <person name="Sreeshan A."/>
            <person name="Augustine A."/>
        </authorList>
    </citation>
    <scope>NUCLEOTIDE SEQUENCE</scope>
    <source>
        <tissue evidence="1">Leaf</tissue>
    </source>
</reference>
<dbReference type="EMBL" id="GGEC01006109">
    <property type="protein sequence ID" value="MBW86592.1"/>
    <property type="molecule type" value="Transcribed_RNA"/>
</dbReference>
<proteinExistence type="predicted"/>
<accession>A0A2P2IZH5</accession>
<organism evidence="1">
    <name type="scientific">Rhizophora mucronata</name>
    <name type="common">Asiatic mangrove</name>
    <dbReference type="NCBI Taxonomy" id="61149"/>
    <lineage>
        <taxon>Eukaryota</taxon>
        <taxon>Viridiplantae</taxon>
        <taxon>Streptophyta</taxon>
        <taxon>Embryophyta</taxon>
        <taxon>Tracheophyta</taxon>
        <taxon>Spermatophyta</taxon>
        <taxon>Magnoliopsida</taxon>
        <taxon>eudicotyledons</taxon>
        <taxon>Gunneridae</taxon>
        <taxon>Pentapetalae</taxon>
        <taxon>rosids</taxon>
        <taxon>fabids</taxon>
        <taxon>Malpighiales</taxon>
        <taxon>Rhizophoraceae</taxon>
        <taxon>Rhizophora</taxon>
    </lineage>
</organism>
<dbReference type="AlphaFoldDB" id="A0A2P2IZH5"/>
<sequence length="32" mass="3942">MAVDELIRFLVSPLVFYFRFWFSMCPLPRRTC</sequence>